<proteinExistence type="predicted"/>
<comment type="caution">
    <text evidence="1">The sequence shown here is derived from an EMBL/GenBank/DDBJ whole genome shotgun (WGS) entry which is preliminary data.</text>
</comment>
<dbReference type="RefSeq" id="WP_048194056.1">
    <property type="nucleotide sequence ID" value="NZ_CAAGSM010000003.1"/>
</dbReference>
<dbReference type="OrthoDB" id="135354at2157"/>
<sequence length="105" mass="12000">MEDDYDELDDLIMQKPSEGERVKKEHEMLDKAASHPIRRKMVGAIGVFGKPEEELKAEVGVDDNAFKYHMDFLKNANIVTIKEDIYRLTDAGVDLLAATEHHRES</sequence>
<dbReference type="Proteomes" id="UP000029859">
    <property type="component" value="Unassembled WGS sequence"/>
</dbReference>
<dbReference type="EMBL" id="JRHO01000010">
    <property type="protein sequence ID" value="KGK98855.1"/>
    <property type="molecule type" value="Genomic_DNA"/>
</dbReference>
<evidence type="ECO:0000313" key="2">
    <source>
        <dbReference type="Proteomes" id="UP000029859"/>
    </source>
</evidence>
<dbReference type="SUPFAM" id="SSF46785">
    <property type="entry name" value="Winged helix' DNA-binding domain"/>
    <property type="match status" value="1"/>
</dbReference>
<evidence type="ECO:0008006" key="3">
    <source>
        <dbReference type="Google" id="ProtNLM"/>
    </source>
</evidence>
<evidence type="ECO:0000313" key="1">
    <source>
        <dbReference type="EMBL" id="KGK98855.1"/>
    </source>
</evidence>
<reference evidence="1 2" key="1">
    <citation type="submission" date="2014-09" db="EMBL/GenBank/DDBJ databases">
        <title>Draft genome sequence of an obligately methylotrophic methanogen, Methanococcoides methylutens, isolated from marine sediment.</title>
        <authorList>
            <person name="Guan Y."/>
            <person name="Ngugi D.K."/>
            <person name="Blom J."/>
            <person name="Ali S."/>
            <person name="Ferry J.G."/>
            <person name="Stingl U."/>
        </authorList>
    </citation>
    <scope>NUCLEOTIDE SEQUENCE [LARGE SCALE GENOMIC DNA]</scope>
    <source>
        <strain evidence="1 2">DSM 2657</strain>
    </source>
</reference>
<dbReference type="Gene3D" id="1.10.10.10">
    <property type="entry name" value="Winged helix-like DNA-binding domain superfamily/Winged helix DNA-binding domain"/>
    <property type="match status" value="1"/>
</dbReference>
<dbReference type="AlphaFoldDB" id="A0A099T102"/>
<protein>
    <recommendedName>
        <fullName evidence="3">ArsR family transcriptional regulator</fullName>
    </recommendedName>
</protein>
<dbReference type="InterPro" id="IPR036388">
    <property type="entry name" value="WH-like_DNA-bd_sf"/>
</dbReference>
<accession>A0A099T102</accession>
<dbReference type="InterPro" id="IPR036390">
    <property type="entry name" value="WH_DNA-bd_sf"/>
</dbReference>
<gene>
    <name evidence="1" type="ORF">LI82_06060</name>
</gene>
<keyword evidence="2" id="KW-1185">Reference proteome</keyword>
<name>A0A099T102_METMT</name>
<organism evidence="1 2">
    <name type="scientific">Methanococcoides methylutens</name>
    <dbReference type="NCBI Taxonomy" id="2226"/>
    <lineage>
        <taxon>Archaea</taxon>
        <taxon>Methanobacteriati</taxon>
        <taxon>Methanobacteriota</taxon>
        <taxon>Stenosarchaea group</taxon>
        <taxon>Methanomicrobia</taxon>
        <taxon>Methanosarcinales</taxon>
        <taxon>Methanosarcinaceae</taxon>
        <taxon>Methanococcoides</taxon>
    </lineage>
</organism>